<sequence length="118" mass="13325">MDDDIFKWEMEEEAVGEMIADFSLKGEELEESLILYPETHSSNVNAVHIDKSLVHIGDNRSPTGGLPVVHWESSVNSRINLSNPTLCHEPMGHRRFAAQNWHFTGGYDVYPQATDLSQ</sequence>
<protein>
    <submittedName>
        <fullName evidence="1">Uncharacterized protein</fullName>
    </submittedName>
</protein>
<keyword evidence="2" id="KW-1185">Reference proteome</keyword>
<name>A0ABS8V5Z0_DATST</name>
<accession>A0ABS8V5Z0</accession>
<organism evidence="1 2">
    <name type="scientific">Datura stramonium</name>
    <name type="common">Jimsonweed</name>
    <name type="synonym">Common thornapple</name>
    <dbReference type="NCBI Taxonomy" id="4076"/>
    <lineage>
        <taxon>Eukaryota</taxon>
        <taxon>Viridiplantae</taxon>
        <taxon>Streptophyta</taxon>
        <taxon>Embryophyta</taxon>
        <taxon>Tracheophyta</taxon>
        <taxon>Spermatophyta</taxon>
        <taxon>Magnoliopsida</taxon>
        <taxon>eudicotyledons</taxon>
        <taxon>Gunneridae</taxon>
        <taxon>Pentapetalae</taxon>
        <taxon>asterids</taxon>
        <taxon>lamiids</taxon>
        <taxon>Solanales</taxon>
        <taxon>Solanaceae</taxon>
        <taxon>Solanoideae</taxon>
        <taxon>Datureae</taxon>
        <taxon>Datura</taxon>
    </lineage>
</organism>
<gene>
    <name evidence="1" type="ORF">HAX54_029321</name>
</gene>
<comment type="caution">
    <text evidence="1">The sequence shown here is derived from an EMBL/GenBank/DDBJ whole genome shotgun (WGS) entry which is preliminary data.</text>
</comment>
<evidence type="ECO:0000313" key="2">
    <source>
        <dbReference type="Proteomes" id="UP000823775"/>
    </source>
</evidence>
<evidence type="ECO:0000313" key="1">
    <source>
        <dbReference type="EMBL" id="MCD9642483.1"/>
    </source>
</evidence>
<dbReference type="EMBL" id="JACEIK010003634">
    <property type="protein sequence ID" value="MCD9642483.1"/>
    <property type="molecule type" value="Genomic_DNA"/>
</dbReference>
<proteinExistence type="predicted"/>
<dbReference type="Proteomes" id="UP000823775">
    <property type="component" value="Unassembled WGS sequence"/>
</dbReference>
<reference evidence="1 2" key="1">
    <citation type="journal article" date="2021" name="BMC Genomics">
        <title>Datura genome reveals duplications of psychoactive alkaloid biosynthetic genes and high mutation rate following tissue culture.</title>
        <authorList>
            <person name="Rajewski A."/>
            <person name="Carter-House D."/>
            <person name="Stajich J."/>
            <person name="Litt A."/>
        </authorList>
    </citation>
    <scope>NUCLEOTIDE SEQUENCE [LARGE SCALE GENOMIC DNA]</scope>
    <source>
        <strain evidence="1">AR-01</strain>
    </source>
</reference>